<accession>A0ACC2MYP1</accession>
<dbReference type="EMBL" id="CM056809">
    <property type="protein sequence ID" value="KAJ8650806.1"/>
    <property type="molecule type" value="Genomic_DNA"/>
</dbReference>
<gene>
    <name evidence="1" type="ORF">MRB53_003829</name>
</gene>
<comment type="caution">
    <text evidence="1">The sequence shown here is derived from an EMBL/GenBank/DDBJ whole genome shotgun (WGS) entry which is preliminary data.</text>
</comment>
<proteinExistence type="predicted"/>
<name>A0ACC2MYP1_PERAE</name>
<keyword evidence="2" id="KW-1185">Reference proteome</keyword>
<sequence length="76" mass="7900">MSAYAGESETGSRGVLLLEVSHRNGDVGLLRNLEIAAAVGGDVATAVVVNGSSGPLEKERRRETNSPPSPARQDLL</sequence>
<protein>
    <submittedName>
        <fullName evidence="1">Uncharacterized protein</fullName>
    </submittedName>
</protein>
<evidence type="ECO:0000313" key="1">
    <source>
        <dbReference type="EMBL" id="KAJ8650806.1"/>
    </source>
</evidence>
<dbReference type="Proteomes" id="UP001234297">
    <property type="component" value="Chromosome 1"/>
</dbReference>
<reference evidence="1 2" key="1">
    <citation type="journal article" date="2022" name="Hortic Res">
        <title>A haplotype resolved chromosomal level avocado genome allows analysis of novel avocado genes.</title>
        <authorList>
            <person name="Nath O."/>
            <person name="Fletcher S.J."/>
            <person name="Hayward A."/>
            <person name="Shaw L.M."/>
            <person name="Masouleh A.K."/>
            <person name="Furtado A."/>
            <person name="Henry R.J."/>
            <person name="Mitter N."/>
        </authorList>
    </citation>
    <scope>NUCLEOTIDE SEQUENCE [LARGE SCALE GENOMIC DNA]</scope>
    <source>
        <strain evidence="2">cv. Hass</strain>
    </source>
</reference>
<organism evidence="1 2">
    <name type="scientific">Persea americana</name>
    <name type="common">Avocado</name>
    <dbReference type="NCBI Taxonomy" id="3435"/>
    <lineage>
        <taxon>Eukaryota</taxon>
        <taxon>Viridiplantae</taxon>
        <taxon>Streptophyta</taxon>
        <taxon>Embryophyta</taxon>
        <taxon>Tracheophyta</taxon>
        <taxon>Spermatophyta</taxon>
        <taxon>Magnoliopsida</taxon>
        <taxon>Magnoliidae</taxon>
        <taxon>Laurales</taxon>
        <taxon>Lauraceae</taxon>
        <taxon>Persea</taxon>
    </lineage>
</organism>
<evidence type="ECO:0000313" key="2">
    <source>
        <dbReference type="Proteomes" id="UP001234297"/>
    </source>
</evidence>